<dbReference type="Gene3D" id="3.20.20.100">
    <property type="entry name" value="NADP-dependent oxidoreductase domain"/>
    <property type="match status" value="1"/>
</dbReference>
<evidence type="ECO:0000313" key="4">
    <source>
        <dbReference type="Proteomes" id="UP001235874"/>
    </source>
</evidence>
<dbReference type="AlphaFoldDB" id="A0AAJ6HNN6"/>
<gene>
    <name evidence="3" type="ORF">Q3V37_18425</name>
</gene>
<dbReference type="InterPro" id="IPR050523">
    <property type="entry name" value="AKR_Detox_Biosynth"/>
</dbReference>
<accession>A0AAJ6HNN6</accession>
<keyword evidence="1" id="KW-0560">Oxidoreductase</keyword>
<dbReference type="KEGG" id="mprn:Q3V37_18425"/>
<organism evidence="3 4">
    <name type="scientific">Micromonospora profundi</name>
    <dbReference type="NCBI Taxonomy" id="1420889"/>
    <lineage>
        <taxon>Bacteria</taxon>
        <taxon>Bacillati</taxon>
        <taxon>Actinomycetota</taxon>
        <taxon>Actinomycetes</taxon>
        <taxon>Micromonosporales</taxon>
        <taxon>Micromonosporaceae</taxon>
        <taxon>Micromonospora</taxon>
    </lineage>
</organism>
<dbReference type="Proteomes" id="UP001235874">
    <property type="component" value="Chromosome"/>
</dbReference>
<evidence type="ECO:0000259" key="2">
    <source>
        <dbReference type="Pfam" id="PF00248"/>
    </source>
</evidence>
<dbReference type="Pfam" id="PF00248">
    <property type="entry name" value="Aldo_ket_red"/>
    <property type="match status" value="1"/>
</dbReference>
<sequence>MRYTRLGRTALEVSPLCLGTLNLGVRTTREEAFRLMDEALDHGINFFDTANHYGWQVHRGLTEELIGAWFDQGGRRREKVVLGTKVFNPMSDWPNDRGLSARHIVASCEDSLRRLRTDWIDLYHMHHFDPHAGWDEIWQAMEVLTAQGKIRYVGSSNFAGWHIAAARETATRRGHLGLVAEQCAYNLVTRQAESEVLPAAQAYGVGVFAWSPLHGGLLGGALRKLADGTAVKTAQGRAMRALEDRYEAVADYEKYCAGLGLDPAEVALAWVLGRPGLTGAVIGPRTVAHLHGALAALDSPLDPAVIRRLDELFPPVGAAGASTPAAW</sequence>
<feature type="domain" description="NADP-dependent oxidoreductase" evidence="2">
    <location>
        <begin position="15"/>
        <end position="312"/>
    </location>
</feature>
<dbReference type="PANTHER" id="PTHR43364:SF5">
    <property type="entry name" value="REDUCTASE"/>
    <property type="match status" value="1"/>
</dbReference>
<dbReference type="SUPFAM" id="SSF51430">
    <property type="entry name" value="NAD(P)-linked oxidoreductase"/>
    <property type="match status" value="1"/>
</dbReference>
<protein>
    <submittedName>
        <fullName evidence="3">Aldo/keto reductase</fullName>
    </submittedName>
</protein>
<dbReference type="PANTHER" id="PTHR43364">
    <property type="entry name" value="NADH-SPECIFIC METHYLGLYOXAL REDUCTASE-RELATED"/>
    <property type="match status" value="1"/>
</dbReference>
<keyword evidence="4" id="KW-1185">Reference proteome</keyword>
<name>A0AAJ6HNN6_9ACTN</name>
<evidence type="ECO:0000313" key="3">
    <source>
        <dbReference type="EMBL" id="WLS43382.1"/>
    </source>
</evidence>
<dbReference type="InterPro" id="IPR023210">
    <property type="entry name" value="NADP_OxRdtase_dom"/>
</dbReference>
<dbReference type="RefSeq" id="WP_306270822.1">
    <property type="nucleotide sequence ID" value="NZ_CP130472.1"/>
</dbReference>
<dbReference type="FunFam" id="3.20.20.100:FF:000004">
    <property type="entry name" value="Oxidoreductase, aldo/keto reductase"/>
    <property type="match status" value="1"/>
</dbReference>
<dbReference type="InterPro" id="IPR036812">
    <property type="entry name" value="NAD(P)_OxRdtase_dom_sf"/>
</dbReference>
<evidence type="ECO:0000256" key="1">
    <source>
        <dbReference type="ARBA" id="ARBA00023002"/>
    </source>
</evidence>
<dbReference type="GO" id="GO:0016491">
    <property type="term" value="F:oxidoreductase activity"/>
    <property type="evidence" value="ECO:0007669"/>
    <property type="project" value="UniProtKB-KW"/>
</dbReference>
<proteinExistence type="predicted"/>
<dbReference type="GO" id="GO:0005829">
    <property type="term" value="C:cytosol"/>
    <property type="evidence" value="ECO:0007669"/>
    <property type="project" value="UniProtKB-ARBA"/>
</dbReference>
<dbReference type="EMBL" id="CP130472">
    <property type="protein sequence ID" value="WLS43382.1"/>
    <property type="molecule type" value="Genomic_DNA"/>
</dbReference>
<reference evidence="3 4" key="1">
    <citation type="submission" date="2023-07" db="EMBL/GenBank/DDBJ databases">
        <title>Micromonospora profundi TRM 95458 converts glycerol to a new osmotic compound.</title>
        <authorList>
            <person name="Lu D."/>
        </authorList>
    </citation>
    <scope>NUCLEOTIDE SEQUENCE [LARGE SCALE GENOMIC DNA]</scope>
    <source>
        <strain evidence="3 4">TRM95458</strain>
    </source>
</reference>